<evidence type="ECO:0000313" key="2">
    <source>
        <dbReference type="EMBL" id="VDN10185.1"/>
    </source>
</evidence>
<dbReference type="EMBL" id="UYRU01048624">
    <property type="protein sequence ID" value="VDN10185.1"/>
    <property type="molecule type" value="Genomic_DNA"/>
</dbReference>
<keyword evidence="1" id="KW-1133">Transmembrane helix</keyword>
<protein>
    <submittedName>
        <fullName evidence="2">Uncharacterized protein</fullName>
    </submittedName>
</protein>
<evidence type="ECO:0000256" key="1">
    <source>
        <dbReference type="SAM" id="Phobius"/>
    </source>
</evidence>
<dbReference type="OrthoDB" id="10346940at2759"/>
<keyword evidence="1" id="KW-0812">Transmembrane</keyword>
<proteinExistence type="predicted"/>
<gene>
    <name evidence="2" type="ORF">DILT_LOCUS6016</name>
</gene>
<organism evidence="2 3">
    <name type="scientific">Dibothriocephalus latus</name>
    <name type="common">Fish tapeworm</name>
    <name type="synonym">Diphyllobothrium latum</name>
    <dbReference type="NCBI Taxonomy" id="60516"/>
    <lineage>
        <taxon>Eukaryota</taxon>
        <taxon>Metazoa</taxon>
        <taxon>Spiralia</taxon>
        <taxon>Lophotrochozoa</taxon>
        <taxon>Platyhelminthes</taxon>
        <taxon>Cestoda</taxon>
        <taxon>Eucestoda</taxon>
        <taxon>Diphyllobothriidea</taxon>
        <taxon>Diphyllobothriidae</taxon>
        <taxon>Dibothriocephalus</taxon>
    </lineage>
</organism>
<evidence type="ECO:0000313" key="3">
    <source>
        <dbReference type="Proteomes" id="UP000281553"/>
    </source>
</evidence>
<dbReference type="Proteomes" id="UP000281553">
    <property type="component" value="Unassembled WGS sequence"/>
</dbReference>
<keyword evidence="3" id="KW-1185">Reference proteome</keyword>
<reference evidence="2 3" key="1">
    <citation type="submission" date="2018-11" db="EMBL/GenBank/DDBJ databases">
        <authorList>
            <consortium name="Pathogen Informatics"/>
        </authorList>
    </citation>
    <scope>NUCLEOTIDE SEQUENCE [LARGE SCALE GENOMIC DNA]</scope>
</reference>
<accession>A0A3P7KYE2</accession>
<keyword evidence="1" id="KW-0472">Membrane</keyword>
<name>A0A3P7KYE2_DIBLA</name>
<dbReference type="AlphaFoldDB" id="A0A3P7KYE2"/>
<feature type="transmembrane region" description="Helical" evidence="1">
    <location>
        <begin position="69"/>
        <end position="94"/>
    </location>
</feature>
<sequence>MDYFEDNPYGLNYDDILTSMMSGEEADFHQFDYGDGEDWEDKAVRWASQPYPPLSSLWWGDLCSFAQNILLQVLPNMLFSLTLCLLWRISFLLLTRCPPQRDEGNPPHSKRQRKNCGRVKCCSAISRSPATPSVGPKLPGCLP</sequence>